<feature type="region of interest" description="Disordered" evidence="7">
    <location>
        <begin position="1"/>
        <end position="90"/>
    </location>
</feature>
<comment type="catalytic activity">
    <reaction evidence="5">
        <text>O-phospho-L-seryl-[protein] + H2O = L-seryl-[protein] + phosphate</text>
        <dbReference type="Rhea" id="RHEA:20629"/>
        <dbReference type="Rhea" id="RHEA-COMP:9863"/>
        <dbReference type="Rhea" id="RHEA-COMP:11604"/>
        <dbReference type="ChEBI" id="CHEBI:15377"/>
        <dbReference type="ChEBI" id="CHEBI:29999"/>
        <dbReference type="ChEBI" id="CHEBI:43474"/>
        <dbReference type="ChEBI" id="CHEBI:83421"/>
        <dbReference type="EC" id="3.1.3.16"/>
    </reaction>
</comment>
<dbReference type="PANTHER" id="PTHR23081:SF36">
    <property type="entry name" value="RNA POLYMERASE II SUBUNIT A C-TERMINAL DOMAIN PHOSPHATASE"/>
    <property type="match status" value="1"/>
</dbReference>
<evidence type="ECO:0000256" key="7">
    <source>
        <dbReference type="SAM" id="MobiDB-lite"/>
    </source>
</evidence>
<dbReference type="PANTHER" id="PTHR23081">
    <property type="entry name" value="RNA POLYMERASE II CTD PHOSPHATASE"/>
    <property type="match status" value="1"/>
</dbReference>
<evidence type="ECO:0000313" key="11">
    <source>
        <dbReference type="Proteomes" id="UP001244341"/>
    </source>
</evidence>
<dbReference type="InterPro" id="IPR001357">
    <property type="entry name" value="BRCT_dom"/>
</dbReference>
<feature type="region of interest" description="Disordered" evidence="7">
    <location>
        <begin position="203"/>
        <end position="234"/>
    </location>
</feature>
<evidence type="ECO:0000256" key="2">
    <source>
        <dbReference type="ARBA" id="ARBA00013081"/>
    </source>
</evidence>
<evidence type="ECO:0000313" key="10">
    <source>
        <dbReference type="EMBL" id="WIA15963.1"/>
    </source>
</evidence>
<sequence length="687" mass="72678">MAESSEDSELAAMLDEGLFPEDHIPDIEEAEDPEPAETADEDDFAAAVAADSSSPADEYAEAQAAKRPRTAAQEGFTHTSNAASAQQHSGEAICPPHPGWWMNMCIRCGAVKQESAAPASAGGAAAAGAGNGSSGLTRIKHLHHRQALEVSADEAARIATDGVNRLLASRRLVLVLDLDHTLLNTVRDCDLVGEERQRAQQQLQQQAAVLHRQQQQRQASAAGDATGAPRADGTAAAAGDVATAAADAADAASAAADTDSAPIPDNSSSGSSSRYSGNPWEPQSQQQQQQQLLLRPRLFHLADKGLWTKLRPGVEAFLAAVSQLYELHIYTMGDKGYAGLMADLLDPQHRLFVGRVISAADSTRAGVKDLDVLLADESLVLILDDTEHVWEKHRANLIQVERYHYFGASARLFHPGAPSPLEQGSDEQQQGGVLDLAAQLLARIHERMFGPAEQQQQQQQQQQEVAQQQQQQGGVQQQQQQQQQPPSRSGVRRPRAPGEAGSSSTTAQQQQQGGGSSSRPATPAGAAALPGKDVRQCLDAERRGILAGCHIVFSRCWPQATNPADHPLWHLAQRLGGSCSMSFERGVTTHVVVAPDKSDIGGVPLTDKVTAAQRAGVPVVHPDWLVACKFDWAKQPEAAFALPGYAGTGPGGFNGGSSRLMALGGAAAAAAEREKAAVMKGAGRTDA</sequence>
<feature type="domain" description="FCP1 homology" evidence="9">
    <location>
        <begin position="167"/>
        <end position="424"/>
    </location>
</feature>
<dbReference type="SUPFAM" id="SSF52113">
    <property type="entry name" value="BRCT domain"/>
    <property type="match status" value="1"/>
</dbReference>
<dbReference type="InterPro" id="IPR036420">
    <property type="entry name" value="BRCT_dom_sf"/>
</dbReference>
<feature type="compositionally biased region" description="Low complexity" evidence="7">
    <location>
        <begin position="500"/>
        <end position="528"/>
    </location>
</feature>
<comment type="catalytic activity">
    <reaction evidence="6">
        <text>O-phospho-L-threonyl-[protein] + H2O = L-threonyl-[protein] + phosphate</text>
        <dbReference type="Rhea" id="RHEA:47004"/>
        <dbReference type="Rhea" id="RHEA-COMP:11060"/>
        <dbReference type="Rhea" id="RHEA-COMP:11605"/>
        <dbReference type="ChEBI" id="CHEBI:15377"/>
        <dbReference type="ChEBI" id="CHEBI:30013"/>
        <dbReference type="ChEBI" id="CHEBI:43474"/>
        <dbReference type="ChEBI" id="CHEBI:61977"/>
        <dbReference type="EC" id="3.1.3.16"/>
    </reaction>
</comment>
<reference evidence="10 11" key="1">
    <citation type="submission" date="2023-05" db="EMBL/GenBank/DDBJ databases">
        <title>A 100% complete, gapless, phased diploid assembly of the Scenedesmus obliquus UTEX 3031 genome.</title>
        <authorList>
            <person name="Biondi T.C."/>
            <person name="Hanschen E.R."/>
            <person name="Kwon T."/>
            <person name="Eng W."/>
            <person name="Kruse C.P.S."/>
            <person name="Koehler S.I."/>
            <person name="Kunde Y."/>
            <person name="Gleasner C.D."/>
            <person name="You Mak K.T."/>
            <person name="Polle J."/>
            <person name="Hovde B.T."/>
            <person name="Starkenburg S.R."/>
        </authorList>
    </citation>
    <scope>NUCLEOTIDE SEQUENCE [LARGE SCALE GENOMIC DNA]</scope>
    <source>
        <strain evidence="10 11">DOE0152z</strain>
    </source>
</reference>
<evidence type="ECO:0000256" key="6">
    <source>
        <dbReference type="ARBA" id="ARBA00048336"/>
    </source>
</evidence>
<feature type="domain" description="BRCT" evidence="8">
    <location>
        <begin position="541"/>
        <end position="628"/>
    </location>
</feature>
<evidence type="ECO:0000256" key="5">
    <source>
        <dbReference type="ARBA" id="ARBA00047761"/>
    </source>
</evidence>
<dbReference type="InterPro" id="IPR036412">
    <property type="entry name" value="HAD-like_sf"/>
</dbReference>
<feature type="compositionally biased region" description="Low complexity" evidence="7">
    <location>
        <begin position="452"/>
        <end position="484"/>
    </location>
</feature>
<evidence type="ECO:0000256" key="1">
    <source>
        <dbReference type="ARBA" id="ARBA00004123"/>
    </source>
</evidence>
<comment type="subcellular location">
    <subcellularLocation>
        <location evidence="1">Nucleus</location>
    </subcellularLocation>
</comment>
<feature type="compositionally biased region" description="Polar residues" evidence="7">
    <location>
        <begin position="76"/>
        <end position="89"/>
    </location>
</feature>
<dbReference type="SUPFAM" id="SSF56784">
    <property type="entry name" value="HAD-like"/>
    <property type="match status" value="1"/>
</dbReference>
<dbReference type="Pfam" id="PF00533">
    <property type="entry name" value="BRCT"/>
    <property type="match status" value="1"/>
</dbReference>
<dbReference type="InterPro" id="IPR023214">
    <property type="entry name" value="HAD_sf"/>
</dbReference>
<gene>
    <name evidence="10" type="ORF">OEZ85_012704</name>
</gene>
<dbReference type="InterPro" id="IPR039189">
    <property type="entry name" value="Fcp1"/>
</dbReference>
<keyword evidence="3" id="KW-0378">Hydrolase</keyword>
<dbReference type="SMART" id="SM00577">
    <property type="entry name" value="CPDc"/>
    <property type="match status" value="1"/>
</dbReference>
<organism evidence="10 11">
    <name type="scientific">Tetradesmus obliquus</name>
    <name type="common">Green alga</name>
    <name type="synonym">Acutodesmus obliquus</name>
    <dbReference type="NCBI Taxonomy" id="3088"/>
    <lineage>
        <taxon>Eukaryota</taxon>
        <taxon>Viridiplantae</taxon>
        <taxon>Chlorophyta</taxon>
        <taxon>core chlorophytes</taxon>
        <taxon>Chlorophyceae</taxon>
        <taxon>CS clade</taxon>
        <taxon>Sphaeropleales</taxon>
        <taxon>Scenedesmaceae</taxon>
        <taxon>Tetradesmus</taxon>
    </lineage>
</organism>
<dbReference type="PROSITE" id="PS50969">
    <property type="entry name" value="FCP1"/>
    <property type="match status" value="1"/>
</dbReference>
<evidence type="ECO:0000256" key="4">
    <source>
        <dbReference type="ARBA" id="ARBA00023242"/>
    </source>
</evidence>
<evidence type="ECO:0000259" key="8">
    <source>
        <dbReference type="PROSITE" id="PS50172"/>
    </source>
</evidence>
<accession>A0ABY8U8J7</accession>
<feature type="compositionally biased region" description="Acidic residues" evidence="7">
    <location>
        <begin position="27"/>
        <end position="44"/>
    </location>
</feature>
<name>A0ABY8U8J7_TETOB</name>
<keyword evidence="11" id="KW-1185">Reference proteome</keyword>
<dbReference type="EC" id="3.1.3.16" evidence="2"/>
<dbReference type="CDD" id="cd17729">
    <property type="entry name" value="BRCT_CTDP1"/>
    <property type="match status" value="1"/>
</dbReference>
<dbReference type="Proteomes" id="UP001244341">
    <property type="component" value="Chromosome 7b"/>
</dbReference>
<evidence type="ECO:0000256" key="3">
    <source>
        <dbReference type="ARBA" id="ARBA00022801"/>
    </source>
</evidence>
<feature type="region of interest" description="Disordered" evidence="7">
    <location>
        <begin position="450"/>
        <end position="528"/>
    </location>
</feature>
<evidence type="ECO:0000259" key="9">
    <source>
        <dbReference type="PROSITE" id="PS50969"/>
    </source>
</evidence>
<dbReference type="Gene3D" id="3.40.50.1000">
    <property type="entry name" value="HAD superfamily/HAD-like"/>
    <property type="match status" value="1"/>
</dbReference>
<dbReference type="Gene3D" id="3.40.50.10190">
    <property type="entry name" value="BRCT domain"/>
    <property type="match status" value="1"/>
</dbReference>
<dbReference type="CDD" id="cd07521">
    <property type="entry name" value="HAD_FCP1-like"/>
    <property type="match status" value="1"/>
</dbReference>
<dbReference type="EMBL" id="CP126214">
    <property type="protein sequence ID" value="WIA15963.1"/>
    <property type="molecule type" value="Genomic_DNA"/>
</dbReference>
<dbReference type="InterPro" id="IPR004274">
    <property type="entry name" value="FCP1_dom"/>
</dbReference>
<dbReference type="SMART" id="SM00292">
    <property type="entry name" value="BRCT"/>
    <property type="match status" value="1"/>
</dbReference>
<dbReference type="PROSITE" id="PS50172">
    <property type="entry name" value="BRCT"/>
    <property type="match status" value="1"/>
</dbReference>
<feature type="compositionally biased region" description="Low complexity" evidence="7">
    <location>
        <begin position="45"/>
        <end position="57"/>
    </location>
</feature>
<proteinExistence type="predicted"/>
<keyword evidence="4" id="KW-0539">Nucleus</keyword>
<protein>
    <recommendedName>
        <fullName evidence="2">protein-serine/threonine phosphatase</fullName>
        <ecNumber evidence="2">3.1.3.16</ecNumber>
    </recommendedName>
</protein>
<feature type="region of interest" description="Disordered" evidence="7">
    <location>
        <begin position="253"/>
        <end position="291"/>
    </location>
</feature>
<dbReference type="Pfam" id="PF03031">
    <property type="entry name" value="NIF"/>
    <property type="match status" value="1"/>
</dbReference>